<dbReference type="RefSeq" id="WP_221873601.1">
    <property type="nucleotide sequence ID" value="NZ_JACWFH010000012.1"/>
</dbReference>
<keyword evidence="12" id="KW-1185">Reference proteome</keyword>
<dbReference type="SUPFAM" id="SSF56601">
    <property type="entry name" value="beta-lactamase/transpeptidase-like"/>
    <property type="match status" value="1"/>
</dbReference>
<dbReference type="SUPFAM" id="SSF54427">
    <property type="entry name" value="NTF2-like"/>
    <property type="match status" value="1"/>
</dbReference>
<dbReference type="InterPro" id="IPR050515">
    <property type="entry name" value="Beta-lactam/transpept"/>
</dbReference>
<dbReference type="PANTHER" id="PTHR30627:SF25">
    <property type="entry name" value="PENICILLIN-BINDING PROTEIN 3"/>
    <property type="match status" value="1"/>
</dbReference>
<comment type="similarity">
    <text evidence="3">Belongs to the transpeptidase family.</text>
</comment>
<evidence type="ECO:0000256" key="6">
    <source>
        <dbReference type="ARBA" id="ARBA00034000"/>
    </source>
</evidence>
<dbReference type="Proteomes" id="UP000769780">
    <property type="component" value="Unassembled WGS sequence"/>
</dbReference>
<accession>A0ABS7K534</accession>
<dbReference type="EC" id="3.4.16.4" evidence="4"/>
<dbReference type="Gene3D" id="3.30.1390.30">
    <property type="entry name" value="Penicillin-binding protein 2a, domain 3"/>
    <property type="match status" value="1"/>
</dbReference>
<evidence type="ECO:0000259" key="8">
    <source>
        <dbReference type="Pfam" id="PF00905"/>
    </source>
</evidence>
<feature type="domain" description="Penicillin-binding protein dimerisation" evidence="9">
    <location>
        <begin position="153"/>
        <end position="314"/>
    </location>
</feature>
<evidence type="ECO:0000256" key="1">
    <source>
        <dbReference type="ARBA" id="ARBA00004370"/>
    </source>
</evidence>
<dbReference type="InterPro" id="IPR032710">
    <property type="entry name" value="NTF2-like_dom_sf"/>
</dbReference>
<dbReference type="Pfam" id="PF05223">
    <property type="entry name" value="MecA_N"/>
    <property type="match status" value="1"/>
</dbReference>
<dbReference type="InterPro" id="IPR001460">
    <property type="entry name" value="PCN-bd_Tpept"/>
</dbReference>
<organism evidence="11 12">
    <name type="scientific">Mesobacillus maritimus</name>
    <dbReference type="NCBI Taxonomy" id="1643336"/>
    <lineage>
        <taxon>Bacteria</taxon>
        <taxon>Bacillati</taxon>
        <taxon>Bacillota</taxon>
        <taxon>Bacilli</taxon>
        <taxon>Bacillales</taxon>
        <taxon>Bacillaceae</taxon>
        <taxon>Mesobacillus</taxon>
    </lineage>
</organism>
<proteinExistence type="inferred from homology"/>
<gene>
    <name evidence="11" type="ORF">H0185_11320</name>
</gene>
<dbReference type="Gene3D" id="3.10.450.100">
    <property type="entry name" value="NTF2-like, domain 1"/>
    <property type="match status" value="1"/>
</dbReference>
<comment type="pathway">
    <text evidence="2">Cell wall biogenesis; peptidoglycan biosynthesis.</text>
</comment>
<evidence type="ECO:0000256" key="4">
    <source>
        <dbReference type="ARBA" id="ARBA00012448"/>
    </source>
</evidence>
<comment type="caution">
    <text evidence="11">The sequence shown here is derived from an EMBL/GenBank/DDBJ whole genome shotgun (WGS) entry which is preliminary data.</text>
</comment>
<dbReference type="InterPro" id="IPR007887">
    <property type="entry name" value="MecA_N"/>
</dbReference>
<dbReference type="EMBL" id="JACWFH010000012">
    <property type="protein sequence ID" value="MBY0097384.1"/>
    <property type="molecule type" value="Genomic_DNA"/>
</dbReference>
<evidence type="ECO:0000313" key="11">
    <source>
        <dbReference type="EMBL" id="MBY0097384.1"/>
    </source>
</evidence>
<dbReference type="InterPro" id="IPR012338">
    <property type="entry name" value="Beta-lactam/transpept-like"/>
</dbReference>
<evidence type="ECO:0000313" key="12">
    <source>
        <dbReference type="Proteomes" id="UP000769780"/>
    </source>
</evidence>
<sequence>MKKAIILITILLTILIAGCSSKEPTPEERFSEYVNLWNEQKFEEMYELLSQPARDTITKEDFVGRYNKIYQDLEIGELDVEFSPPEEETDAEEQASFAYSASMESAAGPIEFDNTAVLVKEEREETNNWYVNWDTTYIFPDLQEGDKISFDTQPAVRGDIIDRKGNGLAINGTALQIGVVPGKMSENSVKQLSETLKMSEEQINKAINASWVKPELFVPLKNISKTDEDLKDKVFSIDGVTNTEVGAREYPYGEAASHLVGYVSEVTAEDLEKNEGKGYTAQDFIGKRGLEQVFEEKLKGTNGVKISIVKEDGTEKVLAEKPVENGENVQLTIDIVLQQKIYDQLKGDAGTAAAMNSVTGETLALVSAPGFDPNAETLGISVAERTALEDDPLKPYLNRFKVTYVPGSVIKPITAAIGLNTGKINLDTAYEINDKQWQPDDSWGDYKVTRVTNLPGKVNLEKALIYSDNIYFARTALEIGKDDLADGLRKFGFEKMEYPYPLEASQIGELGSEMLVADSGYGQGHVEMNILHLAAAYTPLVNNGNLIKPILLSEEEQKQVWAEGLVSAENAAGLNSMLKKVVSDPNGTAHIARIEGLPLAGKTGTAEIKEEQGTKGRELGWFVGYNPDNPNLLISMMLEDAQDIDRSKSATVRVKNVFVAEKE</sequence>
<feature type="chain" id="PRO_5047291754" description="serine-type D-Ala-D-Ala carboxypeptidase" evidence="7">
    <location>
        <begin position="23"/>
        <end position="663"/>
    </location>
</feature>
<evidence type="ECO:0000256" key="2">
    <source>
        <dbReference type="ARBA" id="ARBA00004752"/>
    </source>
</evidence>
<evidence type="ECO:0000256" key="7">
    <source>
        <dbReference type="SAM" id="SignalP"/>
    </source>
</evidence>
<dbReference type="InterPro" id="IPR005311">
    <property type="entry name" value="PBP_dimer"/>
</dbReference>
<keyword evidence="7" id="KW-0732">Signal</keyword>
<evidence type="ECO:0000256" key="3">
    <source>
        <dbReference type="ARBA" id="ARBA00007171"/>
    </source>
</evidence>
<comment type="subcellular location">
    <subcellularLocation>
        <location evidence="1">Membrane</location>
    </subcellularLocation>
</comment>
<protein>
    <recommendedName>
        <fullName evidence="4">serine-type D-Ala-D-Ala carboxypeptidase</fullName>
        <ecNumber evidence="4">3.4.16.4</ecNumber>
    </recommendedName>
</protein>
<dbReference type="Gene3D" id="3.40.710.10">
    <property type="entry name" value="DD-peptidase/beta-lactamase superfamily"/>
    <property type="match status" value="1"/>
</dbReference>
<name>A0ABS7K534_9BACI</name>
<feature type="signal peptide" evidence="7">
    <location>
        <begin position="1"/>
        <end position="22"/>
    </location>
</feature>
<dbReference type="PROSITE" id="PS51257">
    <property type="entry name" value="PROKAR_LIPOPROTEIN"/>
    <property type="match status" value="1"/>
</dbReference>
<dbReference type="PANTHER" id="PTHR30627">
    <property type="entry name" value="PEPTIDOGLYCAN D,D-TRANSPEPTIDASE"/>
    <property type="match status" value="1"/>
</dbReference>
<dbReference type="Pfam" id="PF03717">
    <property type="entry name" value="PBP_dimer"/>
    <property type="match status" value="1"/>
</dbReference>
<feature type="domain" description="NTF2-like N-terminal transpeptidase" evidence="10">
    <location>
        <begin position="25"/>
        <end position="146"/>
    </location>
</feature>
<evidence type="ECO:0000259" key="9">
    <source>
        <dbReference type="Pfam" id="PF03717"/>
    </source>
</evidence>
<evidence type="ECO:0000256" key="5">
    <source>
        <dbReference type="ARBA" id="ARBA00023136"/>
    </source>
</evidence>
<evidence type="ECO:0000259" key="10">
    <source>
        <dbReference type="Pfam" id="PF05223"/>
    </source>
</evidence>
<reference evidence="11 12" key="1">
    <citation type="submission" date="2020-07" db="EMBL/GenBank/DDBJ databases">
        <title>Fungal Genomes of the International Space Station.</title>
        <authorList>
            <person name="Seuylemezian A."/>
            <person name="Singh N.K."/>
            <person name="Wood J."/>
            <person name="Venkateswaran K."/>
        </authorList>
    </citation>
    <scope>NUCLEOTIDE SEQUENCE [LARGE SCALE GENOMIC DNA]</scope>
    <source>
        <strain evidence="11 12">PL-B2</strain>
    </source>
</reference>
<comment type="catalytic activity">
    <reaction evidence="6">
        <text>Preferential cleavage: (Ac)2-L-Lys-D-Ala-|-D-Ala. Also transpeptidation of peptidyl-alanyl moieties that are N-acyl substituents of D-alanine.</text>
        <dbReference type="EC" id="3.4.16.4"/>
    </reaction>
</comment>
<dbReference type="SUPFAM" id="SSF56519">
    <property type="entry name" value="Penicillin binding protein dimerisation domain"/>
    <property type="match status" value="1"/>
</dbReference>
<dbReference type="Pfam" id="PF00905">
    <property type="entry name" value="Transpeptidase"/>
    <property type="match status" value="1"/>
</dbReference>
<feature type="domain" description="Penicillin-binding protein transpeptidase" evidence="8">
    <location>
        <begin position="350"/>
        <end position="652"/>
    </location>
</feature>
<dbReference type="Gene3D" id="3.90.1310.10">
    <property type="entry name" value="Penicillin-binding protein 2a (Domain 2)"/>
    <property type="match status" value="1"/>
</dbReference>
<keyword evidence="5" id="KW-0472">Membrane</keyword>
<dbReference type="InterPro" id="IPR036138">
    <property type="entry name" value="PBP_dimer_sf"/>
</dbReference>